<dbReference type="KEGG" id="lvi:G7068_06490"/>
<accession>A0A6G7XE64</accession>
<evidence type="ECO:0000313" key="5">
    <source>
        <dbReference type="EMBL" id="QIK62884.1"/>
    </source>
</evidence>
<evidence type="ECO:0000313" key="6">
    <source>
        <dbReference type="Proteomes" id="UP000502677"/>
    </source>
</evidence>
<dbReference type="InterPro" id="IPR039422">
    <property type="entry name" value="MarR/SlyA-like"/>
</dbReference>
<dbReference type="InterPro" id="IPR036390">
    <property type="entry name" value="WH_DNA-bd_sf"/>
</dbReference>
<reference evidence="5 6" key="1">
    <citation type="submission" date="2020-03" db="EMBL/GenBank/DDBJ databases">
        <title>Leucobacter sp. nov., isolated from beetles.</title>
        <authorList>
            <person name="Hyun D.-W."/>
            <person name="Bae J.-W."/>
        </authorList>
    </citation>
    <scope>NUCLEOTIDE SEQUENCE [LARGE SCALE GENOMIC DNA]</scope>
    <source>
        <strain evidence="5 6">HDW9C</strain>
    </source>
</reference>
<keyword evidence="1" id="KW-0805">Transcription regulation</keyword>
<dbReference type="AlphaFoldDB" id="A0A6G7XE64"/>
<dbReference type="RefSeq" id="WP_166290394.1">
    <property type="nucleotide sequence ID" value="NZ_CP049863.1"/>
</dbReference>
<feature type="domain" description="HTH marR-type" evidence="4">
    <location>
        <begin position="1"/>
        <end position="150"/>
    </location>
</feature>
<dbReference type="SUPFAM" id="SSF46785">
    <property type="entry name" value="Winged helix' DNA-binding domain"/>
    <property type="match status" value="1"/>
</dbReference>
<dbReference type="PANTHER" id="PTHR33164">
    <property type="entry name" value="TRANSCRIPTIONAL REGULATOR, MARR FAMILY"/>
    <property type="match status" value="1"/>
</dbReference>
<keyword evidence="3" id="KW-0804">Transcription</keyword>
<dbReference type="Pfam" id="PF01047">
    <property type="entry name" value="MarR"/>
    <property type="match status" value="1"/>
</dbReference>
<dbReference type="GO" id="GO:0006950">
    <property type="term" value="P:response to stress"/>
    <property type="evidence" value="ECO:0007669"/>
    <property type="project" value="TreeGrafter"/>
</dbReference>
<dbReference type="InterPro" id="IPR000835">
    <property type="entry name" value="HTH_MarR-typ"/>
</dbReference>
<evidence type="ECO:0000256" key="2">
    <source>
        <dbReference type="ARBA" id="ARBA00023125"/>
    </source>
</evidence>
<sequence length="150" mass="16483">MGTALESKFESGDDSPGFMLWRVTNQWQAVMRRSLKEFGITHVQFVLLASLTWSSEDSGITQAVLSQRTQTDPMMVSQVLRVLAEKELVRRDPNPNDGRAMLVQATPAGMAVARAANQAVEAADAEFFGTSASTPKPFLAHLTELDQSRQ</sequence>
<dbReference type="InterPro" id="IPR036388">
    <property type="entry name" value="WH-like_DNA-bd_sf"/>
</dbReference>
<dbReference type="Gene3D" id="1.10.10.10">
    <property type="entry name" value="Winged helix-like DNA-binding domain superfamily/Winged helix DNA-binding domain"/>
    <property type="match status" value="1"/>
</dbReference>
<dbReference type="PROSITE" id="PS50995">
    <property type="entry name" value="HTH_MARR_2"/>
    <property type="match status" value="1"/>
</dbReference>
<keyword evidence="2" id="KW-0238">DNA-binding</keyword>
<dbReference type="GO" id="GO:0003677">
    <property type="term" value="F:DNA binding"/>
    <property type="evidence" value="ECO:0007669"/>
    <property type="project" value="UniProtKB-KW"/>
</dbReference>
<dbReference type="PANTHER" id="PTHR33164:SF64">
    <property type="entry name" value="TRANSCRIPTIONAL REGULATOR SLYA"/>
    <property type="match status" value="1"/>
</dbReference>
<keyword evidence="6" id="KW-1185">Reference proteome</keyword>
<dbReference type="EMBL" id="CP049863">
    <property type="protein sequence ID" value="QIK62884.1"/>
    <property type="molecule type" value="Genomic_DNA"/>
</dbReference>
<dbReference type="SMART" id="SM00347">
    <property type="entry name" value="HTH_MARR"/>
    <property type="match status" value="1"/>
</dbReference>
<name>A0A6G7XE64_9MICO</name>
<proteinExistence type="predicted"/>
<evidence type="ECO:0000256" key="1">
    <source>
        <dbReference type="ARBA" id="ARBA00023015"/>
    </source>
</evidence>
<organism evidence="5 6">
    <name type="scientific">Leucobacter viscericola</name>
    <dbReference type="NCBI Taxonomy" id="2714935"/>
    <lineage>
        <taxon>Bacteria</taxon>
        <taxon>Bacillati</taxon>
        <taxon>Actinomycetota</taxon>
        <taxon>Actinomycetes</taxon>
        <taxon>Micrococcales</taxon>
        <taxon>Microbacteriaceae</taxon>
        <taxon>Leucobacter</taxon>
    </lineage>
</organism>
<evidence type="ECO:0000256" key="3">
    <source>
        <dbReference type="ARBA" id="ARBA00023163"/>
    </source>
</evidence>
<evidence type="ECO:0000259" key="4">
    <source>
        <dbReference type="PROSITE" id="PS50995"/>
    </source>
</evidence>
<gene>
    <name evidence="5" type="ORF">G7068_06490</name>
</gene>
<dbReference type="Proteomes" id="UP000502677">
    <property type="component" value="Chromosome"/>
</dbReference>
<dbReference type="GO" id="GO:0003700">
    <property type="term" value="F:DNA-binding transcription factor activity"/>
    <property type="evidence" value="ECO:0007669"/>
    <property type="project" value="InterPro"/>
</dbReference>
<protein>
    <submittedName>
        <fullName evidence="5">MarR family transcriptional regulator</fullName>
    </submittedName>
</protein>